<protein>
    <submittedName>
        <fullName evidence="8">Uncharacterized protein</fullName>
    </submittedName>
</protein>
<feature type="transmembrane region" description="Helical" evidence="7">
    <location>
        <begin position="762"/>
        <end position="781"/>
    </location>
</feature>
<feature type="transmembrane region" description="Helical" evidence="7">
    <location>
        <begin position="919"/>
        <end position="942"/>
    </location>
</feature>
<dbReference type="InParanoid" id="A0A3Q7GFH0"/>
<dbReference type="GO" id="GO:0022857">
    <property type="term" value="F:transmembrane transporter activity"/>
    <property type="evidence" value="ECO:0000318"/>
    <property type="project" value="GO_Central"/>
</dbReference>
<dbReference type="AlphaFoldDB" id="A0A3Q7GFH0"/>
<feature type="transmembrane region" description="Helical" evidence="7">
    <location>
        <begin position="537"/>
        <end position="560"/>
    </location>
</feature>
<evidence type="ECO:0000313" key="9">
    <source>
        <dbReference type="Proteomes" id="UP000004994"/>
    </source>
</evidence>
<feature type="transmembrane region" description="Helical" evidence="7">
    <location>
        <begin position="735"/>
        <end position="756"/>
    </location>
</feature>
<feature type="transmembrane region" description="Helical" evidence="7">
    <location>
        <begin position="178"/>
        <end position="197"/>
    </location>
</feature>
<dbReference type="Gramene" id="Solyc03g113420.3.1">
    <property type="protein sequence ID" value="Solyc03g113420.3.1"/>
    <property type="gene ID" value="Solyc03g113420.3"/>
</dbReference>
<evidence type="ECO:0000256" key="4">
    <source>
        <dbReference type="ARBA" id="ARBA00022989"/>
    </source>
</evidence>
<keyword evidence="9" id="KW-1185">Reference proteome</keyword>
<reference evidence="8" key="2">
    <citation type="submission" date="2019-01" db="UniProtKB">
        <authorList>
            <consortium name="EnsemblPlants"/>
        </authorList>
    </citation>
    <scope>IDENTIFICATION</scope>
    <source>
        <strain evidence="8">cv. Heinz 1706</strain>
    </source>
</reference>
<proteinExistence type="inferred from homology"/>
<reference evidence="8" key="1">
    <citation type="journal article" date="2012" name="Nature">
        <title>The tomato genome sequence provides insights into fleshy fruit evolution.</title>
        <authorList>
            <consortium name="Tomato Genome Consortium"/>
        </authorList>
    </citation>
    <scope>NUCLEOTIDE SEQUENCE [LARGE SCALE GENOMIC DNA]</scope>
    <source>
        <strain evidence="8">cv. Heinz 1706</strain>
    </source>
</reference>
<evidence type="ECO:0000256" key="2">
    <source>
        <dbReference type="ARBA" id="ARBA00005982"/>
    </source>
</evidence>
<dbReference type="GO" id="GO:0005886">
    <property type="term" value="C:plasma membrane"/>
    <property type="evidence" value="ECO:0000318"/>
    <property type="project" value="GO_Central"/>
</dbReference>
<comment type="similarity">
    <text evidence="6">Belongs to the major facilitator superfamily. Phosphate:H(+) symporter (TC 2.A.1.9) family.</text>
</comment>
<evidence type="ECO:0000256" key="3">
    <source>
        <dbReference type="ARBA" id="ARBA00022692"/>
    </source>
</evidence>
<feature type="transmembrane region" description="Helical" evidence="7">
    <location>
        <begin position="963"/>
        <end position="984"/>
    </location>
</feature>
<feature type="transmembrane region" description="Helical" evidence="7">
    <location>
        <begin position="203"/>
        <end position="223"/>
    </location>
</feature>
<evidence type="ECO:0000313" key="8">
    <source>
        <dbReference type="EnsemblPlants" id="Solyc03g113420.3.1"/>
    </source>
</evidence>
<keyword evidence="3 7" id="KW-0812">Transmembrane</keyword>
<comment type="similarity">
    <text evidence="2">Belongs to the major facilitator superfamily. Proton-dependent oligopeptide transporter (POT/PTR) (TC 2.A.17) family.</text>
</comment>
<evidence type="ECO:0000256" key="1">
    <source>
        <dbReference type="ARBA" id="ARBA00004141"/>
    </source>
</evidence>
<dbReference type="FunCoup" id="A0A3Q7GFH0">
    <property type="interactions" value="507"/>
</dbReference>
<keyword evidence="4 7" id="KW-1133">Transmembrane helix</keyword>
<feature type="transmembrane region" description="Helical" evidence="7">
    <location>
        <begin position="333"/>
        <end position="351"/>
    </location>
</feature>
<dbReference type="PaxDb" id="4081-Solyc03g113420.2.1"/>
<feature type="transmembrane region" description="Helical" evidence="7">
    <location>
        <begin position="363"/>
        <end position="384"/>
    </location>
</feature>
<feature type="transmembrane region" description="Helical" evidence="7">
    <location>
        <begin position="405"/>
        <end position="426"/>
    </location>
</feature>
<feature type="transmembrane region" description="Helical" evidence="7">
    <location>
        <begin position="1052"/>
        <end position="1075"/>
    </location>
</feature>
<dbReference type="Gene3D" id="1.20.1250.20">
    <property type="entry name" value="MFS general substrate transporter like domains"/>
    <property type="match status" value="2"/>
</dbReference>
<comment type="subcellular location">
    <subcellularLocation>
        <location evidence="1">Membrane</location>
        <topology evidence="1">Multi-pass membrane protein</topology>
    </subcellularLocation>
</comment>
<feature type="transmembrane region" description="Helical" evidence="7">
    <location>
        <begin position="88"/>
        <end position="109"/>
    </location>
</feature>
<dbReference type="OMA" id="RITPIWI"/>
<dbReference type="InterPro" id="IPR000109">
    <property type="entry name" value="POT_fam"/>
</dbReference>
<name>A0A3Q7GFH0_SOLLC</name>
<organism evidence="8">
    <name type="scientific">Solanum lycopersicum</name>
    <name type="common">Tomato</name>
    <name type="synonym">Lycopersicon esculentum</name>
    <dbReference type="NCBI Taxonomy" id="4081"/>
    <lineage>
        <taxon>Eukaryota</taxon>
        <taxon>Viridiplantae</taxon>
        <taxon>Streptophyta</taxon>
        <taxon>Embryophyta</taxon>
        <taxon>Tracheophyta</taxon>
        <taxon>Spermatophyta</taxon>
        <taxon>Magnoliopsida</taxon>
        <taxon>eudicotyledons</taxon>
        <taxon>Gunneridae</taxon>
        <taxon>Pentapetalae</taxon>
        <taxon>asterids</taxon>
        <taxon>lamiids</taxon>
        <taxon>Solanales</taxon>
        <taxon>Solanaceae</taxon>
        <taxon>Solanoideae</taxon>
        <taxon>Solaneae</taxon>
        <taxon>Solanum</taxon>
        <taxon>Solanum subgen. Lycopersicon</taxon>
    </lineage>
</organism>
<evidence type="ECO:0000256" key="5">
    <source>
        <dbReference type="ARBA" id="ARBA00023136"/>
    </source>
</evidence>
<dbReference type="EnsemblPlants" id="Solyc03g113420.3.1">
    <property type="protein sequence ID" value="Solyc03g113420.3.1"/>
    <property type="gene ID" value="Solyc03g113420.3"/>
</dbReference>
<dbReference type="PANTHER" id="PTHR11654">
    <property type="entry name" value="OLIGOPEPTIDE TRANSPORTER-RELATED"/>
    <property type="match status" value="1"/>
</dbReference>
<feature type="transmembrane region" description="Helical" evidence="7">
    <location>
        <begin position="1095"/>
        <end position="1118"/>
    </location>
</feature>
<feature type="transmembrane region" description="Helical" evidence="7">
    <location>
        <begin position="492"/>
        <end position="517"/>
    </location>
</feature>
<dbReference type="Pfam" id="PF00854">
    <property type="entry name" value="PTR2"/>
    <property type="match status" value="2"/>
</dbReference>
<dbReference type="CDD" id="cd17416">
    <property type="entry name" value="MFS_NPF1_2"/>
    <property type="match status" value="2"/>
</dbReference>
<accession>A0A3Q7GFH0</accession>
<feature type="transmembrane region" description="Helical" evidence="7">
    <location>
        <begin position="129"/>
        <end position="149"/>
    </location>
</feature>
<feature type="transmembrane region" description="Helical" evidence="7">
    <location>
        <begin position="461"/>
        <end position="480"/>
    </location>
</feature>
<keyword evidence="5 7" id="KW-0472">Membrane</keyword>
<evidence type="ECO:0000256" key="7">
    <source>
        <dbReference type="SAM" id="Phobius"/>
    </source>
</evidence>
<sequence>MEVDKVHVKEEHKYGGIKAMPFIIGNETFEKLGTLGTSSNLLVYLTTVFHMKSINATNLVNVFNGTCNFGTLLGAFLCDTYLGRYKTLGIASISSFTGMLFLTLTAAISKLHPLHCGTAENSICLEPTTGQLAFLLCGFGFLVVGASGIRPCNLAFGADQFNPNTESGRRGINSFFNWYYFTFTFAMMISLTVIVYIQSNMSWAIGLAIPTFLMFLSCVFFFVGTKIYVHILPEGSPLTSLVQVLVAAIKKKRLKLPEQPQNTLFNHVSIKSINSELPYTDQFRFLNKASILSPEDKTNEDGSAANPWRLCSIQQVEEVKCVVRVFPIWTAGLVYYVVLVQMQTYLVFQALQSDRRIFSGSEFKIPAASYSVFSMLSLSIWIPIYDRIIVPFLRKITKKEAGITVLQKMGIGLVIAVLTMLVSAVVETRRRDIALRHPTLGIEPRRGGISAMSANWLIPQLALAGLSEAFTIIAQVEFFYKQFPENMRSFAGSFLFCGFALANYMSSLLITIVHKTTRISDTENWLAEDLNKGKLDYFYYLVAALEVLDFGYFLLCAKWYNIEAMEKKITSFRDEDSEKEPAINYRGVKAMPFIIGNETFEKLGAIGTLSNLLIYLTSVFNLKHISAVTLINIFNGTTNFATLIGAFLSDTYFGRYKTLGFSSITSFLKLHPPHCESKDISQCIGPTGWQMAFLLSGFGLLIIGAAGIRPCNLAFGADQFNPNTESGKRGINSFFNWYFFTLTFAQMVSVTLVVYVQSDISWSIGLAIPAMFMLISCFLFFGGTKIYVKVKPEGSPLTSIAQVVVVSIKKRRLKLPEQPWKSLFNYTPLKSINSKLPYTHQFRFLDKAAIVTPEDQIKSDGSAVNPWNLCSLQQVQEAKCVIRVIPIWAAAIIYHVAIVEQQQFVVYQALQSNRHVGTSNFQIPAATYTIFSMLSLTLWIPIYDRIVVPLLRRITGKEGGITILQRMGFGIFLTVLSSLVSAFIEKRRRNLVFTNPALGLHSERGLVSSMSALWLVPQLSLAGLAEAFCAIGQVEFYYKQFPENMRSIAGSFLFLGMAASSYLNSLLIYIVHNTTGKAKTGNWLPEDLNKGKLDYFYFLITALGIMNVVYFIICARWYKYKGSDDTSSVELEMERKHFV</sequence>
<dbReference type="GO" id="GO:0055085">
    <property type="term" value="P:transmembrane transport"/>
    <property type="evidence" value="ECO:0000318"/>
    <property type="project" value="GO_Central"/>
</dbReference>
<evidence type="ECO:0000256" key="6">
    <source>
        <dbReference type="ARBA" id="ARBA00044504"/>
    </source>
</evidence>
<dbReference type="InterPro" id="IPR036259">
    <property type="entry name" value="MFS_trans_sf"/>
</dbReference>
<dbReference type="Proteomes" id="UP000004994">
    <property type="component" value="Chromosome 3"/>
</dbReference>
<dbReference type="SUPFAM" id="SSF103473">
    <property type="entry name" value="MFS general substrate transporter"/>
    <property type="match status" value="2"/>
</dbReference>